<dbReference type="EMBL" id="BMNW01000008">
    <property type="protein sequence ID" value="GGM20328.1"/>
    <property type="molecule type" value="Genomic_DNA"/>
</dbReference>
<dbReference type="InterPro" id="IPR043519">
    <property type="entry name" value="NT_sf"/>
</dbReference>
<evidence type="ECO:0000256" key="3">
    <source>
        <dbReference type="ARBA" id="ARBA00022694"/>
    </source>
</evidence>
<evidence type="ECO:0000259" key="13">
    <source>
        <dbReference type="Pfam" id="PF12627"/>
    </source>
</evidence>
<evidence type="ECO:0000313" key="15">
    <source>
        <dbReference type="Proteomes" id="UP000616499"/>
    </source>
</evidence>
<comment type="similarity">
    <text evidence="11">Belongs to the tRNA nucleotidyltransferase/poly(A) polymerase family. Bacterial CCA-adding enzyme type 2 subfamily.</text>
</comment>
<dbReference type="PANTHER" id="PTHR47545">
    <property type="entry name" value="MULTIFUNCTIONAL CCA PROTEIN"/>
    <property type="match status" value="1"/>
</dbReference>
<accession>A0ABQ2GZU5</accession>
<evidence type="ECO:0000313" key="14">
    <source>
        <dbReference type="EMBL" id="GGM20328.1"/>
    </source>
</evidence>
<proteinExistence type="inferred from homology"/>
<dbReference type="Gene3D" id="1.10.3090.10">
    <property type="entry name" value="cca-adding enzyme, domain 2"/>
    <property type="match status" value="1"/>
</dbReference>
<dbReference type="NCBIfam" id="NF008137">
    <property type="entry name" value="PRK10885.1"/>
    <property type="match status" value="1"/>
</dbReference>
<feature type="binding site" evidence="11">
    <location>
        <position position="140"/>
    </location>
    <ligand>
        <name>CTP</name>
        <dbReference type="ChEBI" id="CHEBI:37563"/>
    </ligand>
</feature>
<feature type="binding site" evidence="11">
    <location>
        <position position="137"/>
    </location>
    <ligand>
        <name>CTP</name>
        <dbReference type="ChEBI" id="CHEBI:37563"/>
    </ligand>
</feature>
<feature type="binding site" evidence="11">
    <location>
        <position position="11"/>
    </location>
    <ligand>
        <name>CTP</name>
        <dbReference type="ChEBI" id="CHEBI:37563"/>
    </ligand>
</feature>
<evidence type="ECO:0000256" key="8">
    <source>
        <dbReference type="ARBA" id="ARBA00022840"/>
    </source>
</evidence>
<comment type="catalytic activity">
    <reaction evidence="11">
        <text>a tRNA precursor + 2 CTP + ATP = a tRNA with a 3' CCA end + 3 diphosphate</text>
        <dbReference type="Rhea" id="RHEA:14433"/>
        <dbReference type="Rhea" id="RHEA-COMP:10465"/>
        <dbReference type="Rhea" id="RHEA-COMP:10468"/>
        <dbReference type="ChEBI" id="CHEBI:30616"/>
        <dbReference type="ChEBI" id="CHEBI:33019"/>
        <dbReference type="ChEBI" id="CHEBI:37563"/>
        <dbReference type="ChEBI" id="CHEBI:74896"/>
        <dbReference type="ChEBI" id="CHEBI:83071"/>
        <dbReference type="EC" id="2.7.7.72"/>
    </reaction>
</comment>
<keyword evidence="5 11" id="KW-0479">Metal-binding</keyword>
<evidence type="ECO:0000256" key="6">
    <source>
        <dbReference type="ARBA" id="ARBA00022741"/>
    </source>
</evidence>
<comment type="function">
    <text evidence="11">Catalyzes the addition and repair of the essential 3'-terminal CCA sequence in tRNAs without using a nucleic acid template. Adds these three nucleotides in the order of C, C, and A to the tRNA nucleotide-73, using CTP and ATP as substrates and producing inorganic pyrophosphate. tRNA 3'-terminal CCA addition is required both for tRNA processing and repair. Also involved in tRNA surveillance by mediating tandem CCA addition to generate a CCACCA at the 3' terminus of unstable tRNAs. While stable tRNAs receive only 3'-terminal CCA, unstable tRNAs are marked with CCACCA and rapidly degraded.</text>
</comment>
<comment type="cofactor">
    <cofactor evidence="1 11">
        <name>Mg(2+)</name>
        <dbReference type="ChEBI" id="CHEBI:18420"/>
    </cofactor>
</comment>
<keyword evidence="3 11" id="KW-0819">tRNA processing</keyword>
<evidence type="ECO:0000256" key="7">
    <source>
        <dbReference type="ARBA" id="ARBA00022800"/>
    </source>
</evidence>
<feature type="binding site" evidence="11">
    <location>
        <position position="23"/>
    </location>
    <ligand>
        <name>Mg(2+)</name>
        <dbReference type="ChEBI" id="CHEBI:18420"/>
    </ligand>
</feature>
<comment type="miscellaneous">
    <text evidence="11">A single active site specifically recognizes both ATP and CTP and is responsible for their addition.</text>
</comment>
<feature type="binding site" evidence="11">
    <location>
        <position position="137"/>
    </location>
    <ligand>
        <name>ATP</name>
        <dbReference type="ChEBI" id="CHEBI:30616"/>
    </ligand>
</feature>
<feature type="domain" description="tRNA nucleotidyltransferase/poly(A) polymerase RNA and SrmB- binding" evidence="13">
    <location>
        <begin position="149"/>
        <end position="212"/>
    </location>
</feature>
<dbReference type="EC" id="2.7.7.72" evidence="11"/>
<comment type="caution">
    <text evidence="14">The sequence shown here is derived from an EMBL/GenBank/DDBJ whole genome shotgun (WGS) entry which is preliminary data.</text>
</comment>
<organism evidence="14 15">
    <name type="scientific">Pseudomonas asuensis</name>
    <dbReference type="NCBI Taxonomy" id="1825787"/>
    <lineage>
        <taxon>Bacteria</taxon>
        <taxon>Pseudomonadati</taxon>
        <taxon>Pseudomonadota</taxon>
        <taxon>Gammaproteobacteria</taxon>
        <taxon>Pseudomonadales</taxon>
        <taxon>Pseudomonadaceae</taxon>
        <taxon>Pseudomonas</taxon>
    </lineage>
</organism>
<keyword evidence="15" id="KW-1185">Reference proteome</keyword>
<feature type="domain" description="Poly A polymerase head" evidence="12">
    <location>
        <begin position="4"/>
        <end position="122"/>
    </location>
</feature>
<keyword evidence="4 11" id="KW-0548">Nucleotidyltransferase</keyword>
<keyword evidence="9 11" id="KW-0460">Magnesium</keyword>
<dbReference type="CDD" id="cd05398">
    <property type="entry name" value="NT_ClassII-CCAase"/>
    <property type="match status" value="1"/>
</dbReference>
<feature type="binding site" evidence="11">
    <location>
        <position position="91"/>
    </location>
    <ligand>
        <name>ATP</name>
        <dbReference type="ChEBI" id="CHEBI:30616"/>
    </ligand>
</feature>
<evidence type="ECO:0000256" key="10">
    <source>
        <dbReference type="ARBA" id="ARBA00022884"/>
    </source>
</evidence>
<evidence type="ECO:0000256" key="1">
    <source>
        <dbReference type="ARBA" id="ARBA00001946"/>
    </source>
</evidence>
<protein>
    <recommendedName>
        <fullName evidence="11">CCA-adding enzyme</fullName>
        <ecNumber evidence="11">2.7.7.72</ecNumber>
    </recommendedName>
    <alternativeName>
        <fullName evidence="11">CCA tRNA nucleotidyltransferase</fullName>
    </alternativeName>
    <alternativeName>
        <fullName evidence="11">tRNA CCA-pyrophosphorylase</fullName>
    </alternativeName>
    <alternativeName>
        <fullName evidence="11">tRNA adenylyl-/cytidylyl- transferase</fullName>
    </alternativeName>
    <alternativeName>
        <fullName evidence="11">tRNA nucleotidyltransferase</fullName>
    </alternativeName>
    <alternativeName>
        <fullName evidence="11">tRNA-NT</fullName>
    </alternativeName>
</protein>
<name>A0ABQ2GZU5_9PSED</name>
<dbReference type="InterPro" id="IPR012006">
    <property type="entry name" value="CCA_bact"/>
</dbReference>
<sequence>MQIYKVGGAVRDRLLEQPVTEIDWVVVGGTAEELTAQGFRPVGADFPVFLHPKTGDEYALARTERKSGRGYGGFTFFASPEVTLEDDLIRRDLTINAMAEDEAGHVIDPYGGLKDLQARLLRHVSPAFMEDPLRVLRVARFAARYAPLGFTVAQETLELMQHMAASGELDALTPERMWKEISRALMESRPDVFIQTLHLCGALAVLMPEIDSLLKTDPDLSASHTLSVLRQCANHNQTLPIRWACLLMQVKRDQGATAPGSIQAINSRFKTPRDCSELALLVGQYHCHVKRAAELTSKELLELFQSFDVFRRPTRLEEFLQSCEMDRYGQSHPYVQASYIRSAAQAARAITVQPLLEKGLKGAELGDALKHSRLEAIESHRQAYVAGNA</sequence>
<dbReference type="Gene3D" id="3.30.460.10">
    <property type="entry name" value="Beta Polymerase, domain 2"/>
    <property type="match status" value="1"/>
</dbReference>
<dbReference type="Proteomes" id="UP000616499">
    <property type="component" value="Unassembled WGS sequence"/>
</dbReference>
<keyword evidence="7 11" id="KW-0692">RNA repair</keyword>
<dbReference type="PANTHER" id="PTHR47545:SF1">
    <property type="entry name" value="MULTIFUNCTIONAL CCA PROTEIN"/>
    <property type="match status" value="1"/>
</dbReference>
<evidence type="ECO:0000256" key="5">
    <source>
        <dbReference type="ARBA" id="ARBA00022723"/>
    </source>
</evidence>
<dbReference type="Pfam" id="PF12627">
    <property type="entry name" value="PolyA_pol_RNAbd"/>
    <property type="match status" value="1"/>
</dbReference>
<dbReference type="Pfam" id="PF01743">
    <property type="entry name" value="PolyA_pol"/>
    <property type="match status" value="1"/>
</dbReference>
<feature type="binding site" evidence="11">
    <location>
        <position position="8"/>
    </location>
    <ligand>
        <name>CTP</name>
        <dbReference type="ChEBI" id="CHEBI:37563"/>
    </ligand>
</feature>
<comment type="catalytic activity">
    <reaction evidence="11">
        <text>a tRNA with a 3' CCA end + 2 CTP + ATP = a tRNA with a 3' CCACCA end + 3 diphosphate</text>
        <dbReference type="Rhea" id="RHEA:76235"/>
        <dbReference type="Rhea" id="RHEA-COMP:10468"/>
        <dbReference type="Rhea" id="RHEA-COMP:18655"/>
        <dbReference type="ChEBI" id="CHEBI:30616"/>
        <dbReference type="ChEBI" id="CHEBI:33019"/>
        <dbReference type="ChEBI" id="CHEBI:37563"/>
        <dbReference type="ChEBI" id="CHEBI:83071"/>
        <dbReference type="ChEBI" id="CHEBI:195187"/>
    </reaction>
</comment>
<dbReference type="InterPro" id="IPR032828">
    <property type="entry name" value="PolyA_RNA-bd"/>
</dbReference>
<reference evidence="15" key="1">
    <citation type="journal article" date="2019" name="Int. J. Syst. Evol. Microbiol.">
        <title>The Global Catalogue of Microorganisms (GCM) 10K type strain sequencing project: providing services to taxonomists for standard genome sequencing and annotation.</title>
        <authorList>
            <consortium name="The Broad Institute Genomics Platform"/>
            <consortium name="The Broad Institute Genome Sequencing Center for Infectious Disease"/>
            <person name="Wu L."/>
            <person name="Ma J."/>
        </authorList>
    </citation>
    <scope>NUCLEOTIDE SEQUENCE [LARGE SCALE GENOMIC DNA]</scope>
    <source>
        <strain evidence="15">JCM 13501</strain>
    </source>
</reference>
<evidence type="ECO:0000256" key="11">
    <source>
        <dbReference type="HAMAP-Rule" id="MF_01262"/>
    </source>
</evidence>
<dbReference type="RefSeq" id="WP_188867324.1">
    <property type="nucleotide sequence ID" value="NZ_BMNW01000008.1"/>
</dbReference>
<feature type="binding site" evidence="11">
    <location>
        <position position="8"/>
    </location>
    <ligand>
        <name>ATP</name>
        <dbReference type="ChEBI" id="CHEBI:30616"/>
    </ligand>
</feature>
<feature type="binding site" evidence="11">
    <location>
        <position position="21"/>
    </location>
    <ligand>
        <name>Mg(2+)</name>
        <dbReference type="ChEBI" id="CHEBI:18420"/>
    </ligand>
</feature>
<dbReference type="SUPFAM" id="SSF81301">
    <property type="entry name" value="Nucleotidyltransferase"/>
    <property type="match status" value="1"/>
</dbReference>
<evidence type="ECO:0000259" key="12">
    <source>
        <dbReference type="Pfam" id="PF01743"/>
    </source>
</evidence>
<feature type="binding site" evidence="11">
    <location>
        <position position="140"/>
    </location>
    <ligand>
        <name>ATP</name>
        <dbReference type="ChEBI" id="CHEBI:30616"/>
    </ligand>
</feature>
<keyword evidence="10 11" id="KW-0694">RNA-binding</keyword>
<evidence type="ECO:0000256" key="9">
    <source>
        <dbReference type="ARBA" id="ARBA00022842"/>
    </source>
</evidence>
<evidence type="ECO:0000256" key="4">
    <source>
        <dbReference type="ARBA" id="ARBA00022695"/>
    </source>
</evidence>
<feature type="binding site" evidence="11">
    <location>
        <position position="11"/>
    </location>
    <ligand>
        <name>ATP</name>
        <dbReference type="ChEBI" id="CHEBI:30616"/>
    </ligand>
</feature>
<dbReference type="SUPFAM" id="SSF81891">
    <property type="entry name" value="Poly A polymerase C-terminal region-like"/>
    <property type="match status" value="1"/>
</dbReference>
<dbReference type="InterPro" id="IPR002646">
    <property type="entry name" value="PolA_pol_head_dom"/>
</dbReference>
<keyword evidence="6 11" id="KW-0547">Nucleotide-binding</keyword>
<dbReference type="InterPro" id="IPR050124">
    <property type="entry name" value="tRNA_CCA-adding_enzyme"/>
</dbReference>
<dbReference type="HAMAP" id="MF_01262">
    <property type="entry name" value="CCA_bact_type2"/>
    <property type="match status" value="1"/>
</dbReference>
<evidence type="ECO:0000256" key="2">
    <source>
        <dbReference type="ARBA" id="ARBA00022679"/>
    </source>
</evidence>
<dbReference type="PIRSF" id="PIRSF000813">
    <property type="entry name" value="CCA_bact"/>
    <property type="match status" value="1"/>
</dbReference>
<gene>
    <name evidence="11 14" type="primary">cca</name>
    <name evidence="14" type="ORF">GCM10009425_33970</name>
</gene>
<feature type="binding site" evidence="11">
    <location>
        <position position="91"/>
    </location>
    <ligand>
        <name>CTP</name>
        <dbReference type="ChEBI" id="CHEBI:37563"/>
    </ligand>
</feature>
<keyword evidence="8 11" id="KW-0067">ATP-binding</keyword>
<keyword evidence="2 11" id="KW-0808">Transferase</keyword>